<dbReference type="InterPro" id="IPR018060">
    <property type="entry name" value="HTH_AraC"/>
</dbReference>
<dbReference type="SUPFAM" id="SSF46689">
    <property type="entry name" value="Homeodomain-like"/>
    <property type="match status" value="1"/>
</dbReference>
<dbReference type="Pfam" id="PF02311">
    <property type="entry name" value="AraC_binding"/>
    <property type="match status" value="1"/>
</dbReference>
<accession>A0ABU5SHE0</accession>
<dbReference type="Gene3D" id="1.10.10.60">
    <property type="entry name" value="Homeodomain-like"/>
    <property type="match status" value="1"/>
</dbReference>
<evidence type="ECO:0000256" key="3">
    <source>
        <dbReference type="ARBA" id="ARBA00023163"/>
    </source>
</evidence>
<dbReference type="InterPro" id="IPR003313">
    <property type="entry name" value="AraC-bd"/>
</dbReference>
<dbReference type="Proteomes" id="UP001302222">
    <property type="component" value="Unassembled WGS sequence"/>
</dbReference>
<evidence type="ECO:0000313" key="6">
    <source>
        <dbReference type="Proteomes" id="UP001302222"/>
    </source>
</evidence>
<dbReference type="Gene3D" id="2.60.120.10">
    <property type="entry name" value="Jelly Rolls"/>
    <property type="match status" value="1"/>
</dbReference>
<dbReference type="PRINTS" id="PR00032">
    <property type="entry name" value="HTHARAC"/>
</dbReference>
<dbReference type="SUPFAM" id="SSF51215">
    <property type="entry name" value="Regulatory protein AraC"/>
    <property type="match status" value="1"/>
</dbReference>
<dbReference type="InterPro" id="IPR014710">
    <property type="entry name" value="RmlC-like_jellyroll"/>
</dbReference>
<dbReference type="PANTHER" id="PTHR43280:SF32">
    <property type="entry name" value="TRANSCRIPTIONAL REGULATORY PROTEIN"/>
    <property type="match status" value="1"/>
</dbReference>
<dbReference type="PROSITE" id="PS01124">
    <property type="entry name" value="HTH_ARAC_FAMILY_2"/>
    <property type="match status" value="1"/>
</dbReference>
<reference evidence="5 6" key="1">
    <citation type="submission" date="2023-12" db="EMBL/GenBank/DDBJ databases">
        <title>Novel species of the genus Arcicella isolated from rivers.</title>
        <authorList>
            <person name="Lu H."/>
        </authorList>
    </citation>
    <scope>NUCLEOTIDE SEQUENCE [LARGE SCALE GENOMIC DNA]</scope>
    <source>
        <strain evidence="5 6">DC25W</strain>
    </source>
</reference>
<dbReference type="InterPro" id="IPR037923">
    <property type="entry name" value="HTH-like"/>
</dbReference>
<keyword evidence="6" id="KW-1185">Reference proteome</keyword>
<evidence type="ECO:0000313" key="5">
    <source>
        <dbReference type="EMBL" id="MEA5426651.1"/>
    </source>
</evidence>
<dbReference type="InterPro" id="IPR020449">
    <property type="entry name" value="Tscrpt_reg_AraC-type_HTH"/>
</dbReference>
<keyword evidence="2" id="KW-0238">DNA-binding</keyword>
<comment type="caution">
    <text evidence="5">The sequence shown here is derived from an EMBL/GenBank/DDBJ whole genome shotgun (WGS) entry which is preliminary data.</text>
</comment>
<evidence type="ECO:0000256" key="2">
    <source>
        <dbReference type="ARBA" id="ARBA00023125"/>
    </source>
</evidence>
<evidence type="ECO:0000256" key="1">
    <source>
        <dbReference type="ARBA" id="ARBA00023015"/>
    </source>
</evidence>
<organism evidence="5 6">
    <name type="scientific">Arcicella lustrica</name>
    <dbReference type="NCBI Taxonomy" id="2984196"/>
    <lineage>
        <taxon>Bacteria</taxon>
        <taxon>Pseudomonadati</taxon>
        <taxon>Bacteroidota</taxon>
        <taxon>Cytophagia</taxon>
        <taxon>Cytophagales</taxon>
        <taxon>Flectobacillaceae</taxon>
        <taxon>Arcicella</taxon>
    </lineage>
</organism>
<dbReference type="PANTHER" id="PTHR43280">
    <property type="entry name" value="ARAC-FAMILY TRANSCRIPTIONAL REGULATOR"/>
    <property type="match status" value="1"/>
</dbReference>
<keyword evidence="3" id="KW-0804">Transcription</keyword>
<evidence type="ECO:0000259" key="4">
    <source>
        <dbReference type="PROSITE" id="PS01124"/>
    </source>
</evidence>
<feature type="domain" description="HTH araC/xylS-type" evidence="4">
    <location>
        <begin position="190"/>
        <end position="288"/>
    </location>
</feature>
<sequence length="301" mass="35256">MKSEIKNFGIYGKDADTISEDLIHLVSIDSSCRKHNWMINPHFHSQLYQFFFIESGSGVCLLNDKSKTFEGVHLIIVPENTLHGFQFKEDIKGYTLSVSSRIIEKITDSDKELFFEVNKARMINMNNHFEEFNDAMDSIRRMNQELSMNAAKTHLFLETILLLLFVKIFRFRIDKSKDYLAATKELVYYRNFMKMIKSEIPTNKSIEHYTKAIGISKTHLNRVCQAITGKPTKQVICDFLLSESMVLMTHTDKTVSEIAYQLEFKDVSYFCRFFKKQTGYTPAQFRIDSRNNINQKILYNY</sequence>
<dbReference type="Pfam" id="PF12833">
    <property type="entry name" value="HTH_18"/>
    <property type="match status" value="1"/>
</dbReference>
<dbReference type="SMART" id="SM00342">
    <property type="entry name" value="HTH_ARAC"/>
    <property type="match status" value="1"/>
</dbReference>
<dbReference type="InterPro" id="IPR009057">
    <property type="entry name" value="Homeodomain-like_sf"/>
</dbReference>
<protein>
    <submittedName>
        <fullName evidence="5">AraC family transcriptional regulator</fullName>
    </submittedName>
</protein>
<dbReference type="RefSeq" id="WP_323258004.1">
    <property type="nucleotide sequence ID" value="NZ_JAYGIM010000006.1"/>
</dbReference>
<keyword evidence="1" id="KW-0805">Transcription regulation</keyword>
<gene>
    <name evidence="5" type="ORF">VB798_08720</name>
</gene>
<dbReference type="EMBL" id="JAYGIM010000006">
    <property type="protein sequence ID" value="MEA5426651.1"/>
    <property type="molecule type" value="Genomic_DNA"/>
</dbReference>
<name>A0ABU5SHE0_9BACT</name>
<proteinExistence type="predicted"/>